<comment type="caution">
    <text evidence="1">The sequence shown here is derived from an EMBL/GenBank/DDBJ whole genome shotgun (WGS) entry which is preliminary data.</text>
</comment>
<accession>A0A366LJA8</accession>
<dbReference type="AlphaFoldDB" id="A0A366LJA8"/>
<proteinExistence type="predicted"/>
<dbReference type="EMBL" id="QMEY01000041">
    <property type="protein sequence ID" value="RBQ13977.1"/>
    <property type="molecule type" value="Genomic_DNA"/>
</dbReference>
<keyword evidence="2" id="KW-1185">Reference proteome</keyword>
<protein>
    <submittedName>
        <fullName evidence="1">Uncharacterized protein</fullName>
    </submittedName>
</protein>
<evidence type="ECO:0000313" key="1">
    <source>
        <dbReference type="EMBL" id="RBQ13977.1"/>
    </source>
</evidence>
<name>A0A366LJA8_9ACTN</name>
<dbReference type="Proteomes" id="UP000253303">
    <property type="component" value="Unassembled WGS sequence"/>
</dbReference>
<sequence>MSADQQRSACSHRFAGPKDSYQATVTVDWGGTWRGSGGTGGDLPAISRSVTFPIRVIEAQSLVTKG</sequence>
<gene>
    <name evidence="1" type="ORF">DP939_43135</name>
</gene>
<reference evidence="1 2" key="1">
    <citation type="submission" date="2018-06" db="EMBL/GenBank/DDBJ databases">
        <title>Sphaerisporangium craniellae sp. nov., isolated from a marine sponge in the South China Sea.</title>
        <authorList>
            <person name="Li L."/>
        </authorList>
    </citation>
    <scope>NUCLEOTIDE SEQUENCE [LARGE SCALE GENOMIC DNA]</scope>
    <source>
        <strain evidence="1 2">LHW63015</strain>
    </source>
</reference>
<evidence type="ECO:0000313" key="2">
    <source>
        <dbReference type="Proteomes" id="UP000253303"/>
    </source>
</evidence>
<organism evidence="1 2">
    <name type="scientific">Spongiactinospora rosea</name>
    <dbReference type="NCBI Taxonomy" id="2248750"/>
    <lineage>
        <taxon>Bacteria</taxon>
        <taxon>Bacillati</taxon>
        <taxon>Actinomycetota</taxon>
        <taxon>Actinomycetes</taxon>
        <taxon>Streptosporangiales</taxon>
        <taxon>Streptosporangiaceae</taxon>
        <taxon>Spongiactinospora</taxon>
    </lineage>
</organism>